<dbReference type="PROSITE" id="PS50893">
    <property type="entry name" value="ABC_TRANSPORTER_2"/>
    <property type="match status" value="1"/>
</dbReference>
<evidence type="ECO:0000256" key="3">
    <source>
        <dbReference type="ARBA" id="ARBA00022840"/>
    </source>
</evidence>
<keyword evidence="3 5" id="KW-0067">ATP-binding</keyword>
<dbReference type="InterPro" id="IPR003593">
    <property type="entry name" value="AAA+_ATPase"/>
</dbReference>
<reference evidence="5" key="1">
    <citation type="journal article" date="2023" name="Comput. Struct. Biotechnol. J.">
        <title>Discovery of a novel marine Bacteroidetes with a rich repertoire of carbohydrate-active enzymes.</title>
        <authorList>
            <person name="Chen B."/>
            <person name="Liu G."/>
            <person name="Chen Q."/>
            <person name="Wang H."/>
            <person name="Liu L."/>
            <person name="Tang K."/>
        </authorList>
    </citation>
    <scope>NUCLEOTIDE SEQUENCE</scope>
    <source>
        <strain evidence="5">TK19036</strain>
    </source>
</reference>
<name>A0AA49GT60_9BACT</name>
<dbReference type="CDD" id="cd03230">
    <property type="entry name" value="ABC_DR_subfamily_A"/>
    <property type="match status" value="1"/>
</dbReference>
<dbReference type="AlphaFoldDB" id="A0AA49GT60"/>
<dbReference type="InterPro" id="IPR017871">
    <property type="entry name" value="ABC_transporter-like_CS"/>
</dbReference>
<reference evidence="5" key="2">
    <citation type="journal article" date="2024" name="Antonie Van Leeuwenhoek">
        <title>Roseihalotalea indica gen. nov., sp. nov., a halophilic Bacteroidetes from mesopelagic Southwest Indian Ocean with higher carbohydrate metabolic potential.</title>
        <authorList>
            <person name="Chen B."/>
            <person name="Zhang M."/>
            <person name="Lin D."/>
            <person name="Ye J."/>
            <person name="Tang K."/>
        </authorList>
    </citation>
    <scope>NUCLEOTIDE SEQUENCE</scope>
    <source>
        <strain evidence="5">TK19036</strain>
    </source>
</reference>
<gene>
    <name evidence="5" type="ORF">K4G66_13355</name>
</gene>
<dbReference type="PROSITE" id="PS00211">
    <property type="entry name" value="ABC_TRANSPORTER_1"/>
    <property type="match status" value="1"/>
</dbReference>
<evidence type="ECO:0000256" key="2">
    <source>
        <dbReference type="ARBA" id="ARBA00022741"/>
    </source>
</evidence>
<dbReference type="GO" id="GO:0005524">
    <property type="term" value="F:ATP binding"/>
    <property type="evidence" value="ECO:0007669"/>
    <property type="project" value="UniProtKB-KW"/>
</dbReference>
<dbReference type="SMART" id="SM00382">
    <property type="entry name" value="AAA"/>
    <property type="match status" value="1"/>
</dbReference>
<dbReference type="InterPro" id="IPR027417">
    <property type="entry name" value="P-loop_NTPase"/>
</dbReference>
<dbReference type="PANTHER" id="PTHR42711:SF18">
    <property type="entry name" value="ABC TRANSPORTER, ATP-BINDING PROTEIN"/>
    <property type="match status" value="1"/>
</dbReference>
<feature type="domain" description="ABC transporter" evidence="4">
    <location>
        <begin position="2"/>
        <end position="230"/>
    </location>
</feature>
<dbReference type="Pfam" id="PF00005">
    <property type="entry name" value="ABC_tran"/>
    <property type="match status" value="1"/>
</dbReference>
<dbReference type="InterPro" id="IPR003439">
    <property type="entry name" value="ABC_transporter-like_ATP-bd"/>
</dbReference>
<keyword evidence="1" id="KW-0813">Transport</keyword>
<sequence length="282" mass="31923">MITVENLQYTYPKNDAPTLKGISFAIQPGEIFGFLGPSGSGKSTTQKILYKLLDGYQGQVQVQGRDLTAWGKDFYEKIGVSFELPNHYLKLTALENLQFFANFYRKRPTNFYELLDRVGLKEDANKPVSDFSKGMKMRLNFIRSFMHDPDILFLDEPTSGLDPVNGKVIKDIILGLKAQGKTIFITTHSMYDADALCDRIALIIDGEIKALDRPSVLKLQHGQRKVKVEVHDAPSPYEYALDTLGQNEEFLNILQQNNIKTIHSEEATLEDVFIKLTGQRLV</sequence>
<dbReference type="PANTHER" id="PTHR42711">
    <property type="entry name" value="ABC TRANSPORTER ATP-BINDING PROTEIN"/>
    <property type="match status" value="1"/>
</dbReference>
<evidence type="ECO:0000256" key="1">
    <source>
        <dbReference type="ARBA" id="ARBA00022448"/>
    </source>
</evidence>
<dbReference type="EMBL" id="CP120682">
    <property type="protein sequence ID" value="WKN39679.1"/>
    <property type="molecule type" value="Genomic_DNA"/>
</dbReference>
<organism evidence="5">
    <name type="scientific">Roseihalotalea indica</name>
    <dbReference type="NCBI Taxonomy" id="2867963"/>
    <lineage>
        <taxon>Bacteria</taxon>
        <taxon>Pseudomonadati</taxon>
        <taxon>Bacteroidota</taxon>
        <taxon>Cytophagia</taxon>
        <taxon>Cytophagales</taxon>
        <taxon>Catalimonadaceae</taxon>
        <taxon>Roseihalotalea</taxon>
    </lineage>
</organism>
<proteinExistence type="predicted"/>
<dbReference type="SUPFAM" id="SSF52540">
    <property type="entry name" value="P-loop containing nucleoside triphosphate hydrolases"/>
    <property type="match status" value="1"/>
</dbReference>
<dbReference type="GO" id="GO:0016887">
    <property type="term" value="F:ATP hydrolysis activity"/>
    <property type="evidence" value="ECO:0007669"/>
    <property type="project" value="InterPro"/>
</dbReference>
<evidence type="ECO:0000259" key="4">
    <source>
        <dbReference type="PROSITE" id="PS50893"/>
    </source>
</evidence>
<keyword evidence="2" id="KW-0547">Nucleotide-binding</keyword>
<protein>
    <submittedName>
        <fullName evidence="5">ABC transporter ATP-binding protein</fullName>
    </submittedName>
</protein>
<accession>A0AA49GT60</accession>
<dbReference type="InterPro" id="IPR050763">
    <property type="entry name" value="ABC_transporter_ATP-binding"/>
</dbReference>
<evidence type="ECO:0000313" key="5">
    <source>
        <dbReference type="EMBL" id="WKN39679.1"/>
    </source>
</evidence>
<dbReference type="Gene3D" id="3.40.50.300">
    <property type="entry name" value="P-loop containing nucleotide triphosphate hydrolases"/>
    <property type="match status" value="1"/>
</dbReference>